<evidence type="ECO:0008006" key="3">
    <source>
        <dbReference type="Google" id="ProtNLM"/>
    </source>
</evidence>
<dbReference type="EMBL" id="MTLA01000050">
    <property type="protein sequence ID" value="OOP69530.1"/>
    <property type="molecule type" value="Genomic_DNA"/>
</dbReference>
<dbReference type="Pfam" id="PF10844">
    <property type="entry name" value="DUF2577"/>
    <property type="match status" value="1"/>
</dbReference>
<protein>
    <recommendedName>
        <fullName evidence="3">DUF2577 domain-containing protein</fullName>
    </recommendedName>
</protein>
<gene>
    <name evidence="1" type="ORF">BWZ43_04625</name>
</gene>
<reference evidence="1 2" key="1">
    <citation type="submission" date="2017-01" db="EMBL/GenBank/DDBJ databases">
        <title>Draft genome sequence of Bacillus oleronius.</title>
        <authorList>
            <person name="Allam M."/>
        </authorList>
    </citation>
    <scope>NUCLEOTIDE SEQUENCE [LARGE SCALE GENOMIC DNA]</scope>
    <source>
        <strain evidence="1 2">DSM 9356</strain>
    </source>
</reference>
<name>A0A8E2IEE2_9BACI</name>
<keyword evidence="2" id="KW-1185">Reference proteome</keyword>
<accession>A0A8E2IEE2</accession>
<evidence type="ECO:0000313" key="1">
    <source>
        <dbReference type="EMBL" id="OOP69530.1"/>
    </source>
</evidence>
<organism evidence="1 2">
    <name type="scientific">Heyndrickxia oleronia</name>
    <dbReference type="NCBI Taxonomy" id="38875"/>
    <lineage>
        <taxon>Bacteria</taxon>
        <taxon>Bacillati</taxon>
        <taxon>Bacillota</taxon>
        <taxon>Bacilli</taxon>
        <taxon>Bacillales</taxon>
        <taxon>Bacillaceae</taxon>
        <taxon>Heyndrickxia</taxon>
    </lineage>
</organism>
<evidence type="ECO:0000313" key="2">
    <source>
        <dbReference type="Proteomes" id="UP000189761"/>
    </source>
</evidence>
<dbReference type="RefSeq" id="WP_139358094.1">
    <property type="nucleotide sequence ID" value="NZ_CP065424.1"/>
</dbReference>
<proteinExistence type="predicted"/>
<sequence length="137" mass="15790">MYDNVKKAAVKAVMATNPVNILYGTVENAKPLEIRVHEKLKLTEEFLDIAEHLTRHERIISVDYENPKTWPDSVIGDTAKDTSSSEGYSKYNLKYAKMIFENGLKKGDKVVLLRVQGGHRFLVIDRYKRGEEVWSYQ</sequence>
<dbReference type="Proteomes" id="UP000189761">
    <property type="component" value="Unassembled WGS sequence"/>
</dbReference>
<dbReference type="AlphaFoldDB" id="A0A8E2IEE2"/>
<dbReference type="InterPro" id="IPR022555">
    <property type="entry name" value="DUF2577"/>
</dbReference>
<comment type="caution">
    <text evidence="1">The sequence shown here is derived from an EMBL/GenBank/DDBJ whole genome shotgun (WGS) entry which is preliminary data.</text>
</comment>